<gene>
    <name evidence="1" type="ORF">SAMN03080618_02516</name>
</gene>
<proteinExistence type="predicted"/>
<evidence type="ECO:0000313" key="2">
    <source>
        <dbReference type="Proteomes" id="UP000242763"/>
    </source>
</evidence>
<sequence>MTTATGALLAVAAGLVLHTVTPELSGGYAPDVRRFVGSDAIGNLQPDDEDLQFLADYNTAMSQQRGRGEAYYVWHNDQPFEVPFFWVAEDGSSVRRMTDGVFLLTMASPHRDWFFLIHCHAAGWPMFYCTDGRERQMAAPDLATTIFDDVAYRRVLP</sequence>
<dbReference type="STRING" id="1121003.SAMN03080618_02516"/>
<name>A0A1I3Q493_9HYPH</name>
<reference evidence="2" key="1">
    <citation type="submission" date="2016-10" db="EMBL/GenBank/DDBJ databases">
        <authorList>
            <person name="Varghese N."/>
            <person name="Submissions S."/>
        </authorList>
    </citation>
    <scope>NUCLEOTIDE SEQUENCE [LARGE SCALE GENOMIC DNA]</scope>
    <source>
        <strain evidence="2">DSM 21857</strain>
    </source>
</reference>
<protein>
    <submittedName>
        <fullName evidence="1">Uncharacterized protein</fullName>
    </submittedName>
</protein>
<dbReference type="OrthoDB" id="8114916at2"/>
<accession>A0A1I3Q493</accession>
<dbReference type="AlphaFoldDB" id="A0A1I3Q493"/>
<dbReference type="EMBL" id="FORF01000014">
    <property type="protein sequence ID" value="SFJ28432.1"/>
    <property type="molecule type" value="Genomic_DNA"/>
</dbReference>
<organism evidence="1 2">
    <name type="scientific">Aquamicrobium aerolatum DSM 21857</name>
    <dbReference type="NCBI Taxonomy" id="1121003"/>
    <lineage>
        <taxon>Bacteria</taxon>
        <taxon>Pseudomonadati</taxon>
        <taxon>Pseudomonadota</taxon>
        <taxon>Alphaproteobacteria</taxon>
        <taxon>Hyphomicrobiales</taxon>
        <taxon>Phyllobacteriaceae</taxon>
        <taxon>Aerobium</taxon>
    </lineage>
</organism>
<dbReference type="RefSeq" id="WP_091522869.1">
    <property type="nucleotide sequence ID" value="NZ_FORF01000014.1"/>
</dbReference>
<keyword evidence="2" id="KW-1185">Reference proteome</keyword>
<dbReference type="Proteomes" id="UP000242763">
    <property type="component" value="Unassembled WGS sequence"/>
</dbReference>
<evidence type="ECO:0000313" key="1">
    <source>
        <dbReference type="EMBL" id="SFJ28432.1"/>
    </source>
</evidence>